<gene>
    <name evidence="1" type="ORF">S01H4_46366</name>
</gene>
<protein>
    <submittedName>
        <fullName evidence="1">Uncharacterized protein</fullName>
    </submittedName>
</protein>
<proteinExistence type="predicted"/>
<sequence length="48" mass="5522">MNLKIKKSKSGTYYIASVSVKKLRELAERPYRKWTLGVDGKSLILMGY</sequence>
<dbReference type="AlphaFoldDB" id="X1B7J5"/>
<reference evidence="1" key="1">
    <citation type="journal article" date="2014" name="Front. Microbiol.">
        <title>High frequency of phylogenetically diverse reductive dehalogenase-homologous genes in deep subseafloor sedimentary metagenomes.</title>
        <authorList>
            <person name="Kawai M."/>
            <person name="Futagami T."/>
            <person name="Toyoda A."/>
            <person name="Takaki Y."/>
            <person name="Nishi S."/>
            <person name="Hori S."/>
            <person name="Arai W."/>
            <person name="Tsubouchi T."/>
            <person name="Morono Y."/>
            <person name="Uchiyama I."/>
            <person name="Ito T."/>
            <person name="Fujiyama A."/>
            <person name="Inagaki F."/>
            <person name="Takami H."/>
        </authorList>
    </citation>
    <scope>NUCLEOTIDE SEQUENCE</scope>
    <source>
        <strain evidence="1">Expedition CK06-06</strain>
    </source>
</reference>
<dbReference type="EMBL" id="BART01025902">
    <property type="protein sequence ID" value="GAG91065.1"/>
    <property type="molecule type" value="Genomic_DNA"/>
</dbReference>
<accession>X1B7J5</accession>
<organism evidence="1">
    <name type="scientific">marine sediment metagenome</name>
    <dbReference type="NCBI Taxonomy" id="412755"/>
    <lineage>
        <taxon>unclassified sequences</taxon>
        <taxon>metagenomes</taxon>
        <taxon>ecological metagenomes</taxon>
    </lineage>
</organism>
<name>X1B7J5_9ZZZZ</name>
<comment type="caution">
    <text evidence="1">The sequence shown here is derived from an EMBL/GenBank/DDBJ whole genome shotgun (WGS) entry which is preliminary data.</text>
</comment>
<evidence type="ECO:0000313" key="1">
    <source>
        <dbReference type="EMBL" id="GAG91065.1"/>
    </source>
</evidence>